<evidence type="ECO:0000256" key="8">
    <source>
        <dbReference type="ARBA" id="ARBA00023779"/>
    </source>
</evidence>
<dbReference type="SMART" id="SM00986">
    <property type="entry name" value="UDG"/>
    <property type="match status" value="1"/>
</dbReference>
<feature type="domain" description="Uracil-DNA glycosylase-like" evidence="10">
    <location>
        <begin position="51"/>
        <end position="226"/>
    </location>
</feature>
<keyword evidence="1" id="KW-0004">4Fe-4S</keyword>
<protein>
    <recommendedName>
        <fullName evidence="9">Type-5 uracil-DNA glycosylase</fullName>
    </recommendedName>
</protein>
<dbReference type="GO" id="GO:0006284">
    <property type="term" value="P:base-excision repair"/>
    <property type="evidence" value="ECO:0007669"/>
    <property type="project" value="InterPro"/>
</dbReference>
<dbReference type="Pfam" id="PF03167">
    <property type="entry name" value="UDG"/>
    <property type="match status" value="1"/>
</dbReference>
<evidence type="ECO:0000256" key="1">
    <source>
        <dbReference type="ARBA" id="ARBA00022485"/>
    </source>
</evidence>
<keyword evidence="6" id="KW-0411">Iron-sulfur</keyword>
<dbReference type="CDD" id="cd10031">
    <property type="entry name" value="UDG-F5_TTUDGB_like"/>
    <property type="match status" value="1"/>
</dbReference>
<dbReference type="GO" id="GO:0046872">
    <property type="term" value="F:metal ion binding"/>
    <property type="evidence" value="ECO:0007669"/>
    <property type="project" value="UniProtKB-KW"/>
</dbReference>
<evidence type="ECO:0000256" key="7">
    <source>
        <dbReference type="ARBA" id="ARBA00023204"/>
    </source>
</evidence>
<name>A0A6J6EAM0_9ZZZZ</name>
<evidence type="ECO:0000256" key="9">
    <source>
        <dbReference type="ARBA" id="ARBA00023887"/>
    </source>
</evidence>
<gene>
    <name evidence="11" type="ORF">UFOPK1740_00317</name>
</gene>
<evidence type="ECO:0000256" key="4">
    <source>
        <dbReference type="ARBA" id="ARBA00022801"/>
    </source>
</evidence>
<dbReference type="Gene3D" id="3.40.470.10">
    <property type="entry name" value="Uracil-DNA glycosylase-like domain"/>
    <property type="match status" value="1"/>
</dbReference>
<dbReference type="EMBL" id="CAEZTU010000008">
    <property type="protein sequence ID" value="CAB4572289.1"/>
    <property type="molecule type" value="Genomic_DNA"/>
</dbReference>
<comment type="similarity">
    <text evidence="8">Belongs to the uracil-DNA glycosylase (UDG) superfamily. Type 5 (UDGb) family.</text>
</comment>
<evidence type="ECO:0000256" key="3">
    <source>
        <dbReference type="ARBA" id="ARBA00022763"/>
    </source>
</evidence>
<dbReference type="GO" id="GO:0004844">
    <property type="term" value="F:uracil DNA N-glycosylase activity"/>
    <property type="evidence" value="ECO:0007669"/>
    <property type="project" value="InterPro"/>
</dbReference>
<dbReference type="GO" id="GO:0033958">
    <property type="term" value="F:DNA-deoxyinosine glycosylase activity"/>
    <property type="evidence" value="ECO:0007669"/>
    <property type="project" value="InterPro"/>
</dbReference>
<dbReference type="InterPro" id="IPR051536">
    <property type="entry name" value="UDG_Type-4/5"/>
</dbReference>
<proteinExistence type="inferred from homology"/>
<dbReference type="SUPFAM" id="SSF52141">
    <property type="entry name" value="Uracil-DNA glycosylase-like"/>
    <property type="match status" value="1"/>
</dbReference>
<keyword evidence="7" id="KW-0234">DNA repair</keyword>
<evidence type="ECO:0000259" key="10">
    <source>
        <dbReference type="SMART" id="SM00986"/>
    </source>
</evidence>
<dbReference type="PANTHER" id="PTHR33693:SF3">
    <property type="entry name" value="TYPE-5 URACIL-DNA GLYCOSYLASE"/>
    <property type="match status" value="1"/>
</dbReference>
<dbReference type="AlphaFoldDB" id="A0A6J6EAM0"/>
<dbReference type="InterPro" id="IPR005122">
    <property type="entry name" value="Uracil-DNA_glycosylase-like"/>
</dbReference>
<reference evidence="11" key="1">
    <citation type="submission" date="2020-05" db="EMBL/GenBank/DDBJ databases">
        <authorList>
            <person name="Chiriac C."/>
            <person name="Salcher M."/>
            <person name="Ghai R."/>
            <person name="Kavagutti S V."/>
        </authorList>
    </citation>
    <scope>NUCLEOTIDE SEQUENCE</scope>
</reference>
<keyword evidence="4" id="KW-0378">Hydrolase</keyword>
<accession>A0A6J6EAM0</accession>
<evidence type="ECO:0000256" key="5">
    <source>
        <dbReference type="ARBA" id="ARBA00023004"/>
    </source>
</evidence>
<keyword evidence="2" id="KW-0479">Metal-binding</keyword>
<organism evidence="11">
    <name type="scientific">freshwater metagenome</name>
    <dbReference type="NCBI Taxonomy" id="449393"/>
    <lineage>
        <taxon>unclassified sequences</taxon>
        <taxon>metagenomes</taxon>
        <taxon>ecological metagenomes</taxon>
    </lineage>
</organism>
<sequence>MVASPIKNLSQLENAICNCKKCPRLVKWTKDVAKEKRRSYENEVYWGKPVPGFGDKKPKLLVVGLAPGAHGANRTGRIFTGDRSGEWLFRAMHKAGFANQAQSINKKDGLKLTQARVITAVRCAPPDNKPTIKERDTCNKWMDLEWKFIEKDLKVVIALGSFAWKAAIDILLEQGFIPKNKVKFSHGAKCVYLKQNQQITLLGSYHPSQQNTFTGRLTEAMLDQVFGTASKLIST</sequence>
<dbReference type="InterPro" id="IPR036895">
    <property type="entry name" value="Uracil-DNA_glycosylase-like_sf"/>
</dbReference>
<dbReference type="PANTHER" id="PTHR33693">
    <property type="entry name" value="TYPE-5 URACIL-DNA GLYCOSYLASE"/>
    <property type="match status" value="1"/>
</dbReference>
<dbReference type="SMART" id="SM00987">
    <property type="entry name" value="UreE_C"/>
    <property type="match status" value="1"/>
</dbReference>
<keyword evidence="5" id="KW-0408">Iron</keyword>
<evidence type="ECO:0000256" key="6">
    <source>
        <dbReference type="ARBA" id="ARBA00023014"/>
    </source>
</evidence>
<dbReference type="GO" id="GO:0051539">
    <property type="term" value="F:4 iron, 4 sulfur cluster binding"/>
    <property type="evidence" value="ECO:0007669"/>
    <property type="project" value="UniProtKB-KW"/>
</dbReference>
<evidence type="ECO:0000256" key="2">
    <source>
        <dbReference type="ARBA" id="ARBA00022723"/>
    </source>
</evidence>
<evidence type="ECO:0000313" key="11">
    <source>
        <dbReference type="EMBL" id="CAB4572289.1"/>
    </source>
</evidence>
<keyword evidence="3" id="KW-0227">DNA damage</keyword>
<dbReference type="InterPro" id="IPR044147">
    <property type="entry name" value="UdgB-like"/>
</dbReference>